<evidence type="ECO:0000256" key="7">
    <source>
        <dbReference type="ARBA" id="ARBA00023002"/>
    </source>
</evidence>
<dbReference type="AlphaFoldDB" id="A0AAW2QWJ4"/>
<keyword evidence="11" id="KW-0503">Monooxygenase</keyword>
<evidence type="ECO:0000256" key="9">
    <source>
        <dbReference type="ARBA" id="ARBA00039148"/>
    </source>
</evidence>
<dbReference type="SUPFAM" id="SSF51905">
    <property type="entry name" value="FAD/NAD(P)-binding domain"/>
    <property type="match status" value="1"/>
</dbReference>
<protein>
    <recommendedName>
        <fullName evidence="9">indole-3-pyruvate monooxygenase</fullName>
        <ecNumber evidence="9">1.14.13.168</ecNumber>
    </recommendedName>
</protein>
<evidence type="ECO:0000256" key="3">
    <source>
        <dbReference type="ARBA" id="ARBA00009183"/>
    </source>
</evidence>
<dbReference type="Gene3D" id="3.50.50.60">
    <property type="entry name" value="FAD/NAD(P)-binding domain"/>
    <property type="match status" value="2"/>
</dbReference>
<keyword evidence="8" id="KW-0073">Auxin biosynthesis</keyword>
<dbReference type="Pfam" id="PF13738">
    <property type="entry name" value="Pyr_redox_3"/>
    <property type="match status" value="1"/>
</dbReference>
<dbReference type="EC" id="1.14.13.168" evidence="9"/>
<keyword evidence="7" id="KW-0560">Oxidoreductase</keyword>
<dbReference type="InterPro" id="IPR036188">
    <property type="entry name" value="FAD/NAD-bd_sf"/>
</dbReference>
<evidence type="ECO:0000256" key="1">
    <source>
        <dbReference type="ARBA" id="ARBA00001974"/>
    </source>
</evidence>
<dbReference type="PANTHER" id="PTHR43539">
    <property type="entry name" value="FLAVIN-BINDING MONOOXYGENASE-LIKE PROTEIN (AFU_ORTHOLOGUE AFUA_4G09220)"/>
    <property type="match status" value="1"/>
</dbReference>
<dbReference type="PRINTS" id="PR00411">
    <property type="entry name" value="PNDRDTASEI"/>
</dbReference>
<dbReference type="GO" id="GO:0103075">
    <property type="term" value="F:indole-3-pyruvate monooxygenase activity"/>
    <property type="evidence" value="ECO:0007669"/>
    <property type="project" value="UniProtKB-EC"/>
</dbReference>
<reference evidence="11" key="1">
    <citation type="submission" date="2020-06" db="EMBL/GenBank/DDBJ databases">
        <authorList>
            <person name="Li T."/>
            <person name="Hu X."/>
            <person name="Zhang T."/>
            <person name="Song X."/>
            <person name="Zhang H."/>
            <person name="Dai N."/>
            <person name="Sheng W."/>
            <person name="Hou X."/>
            <person name="Wei L."/>
        </authorList>
    </citation>
    <scope>NUCLEOTIDE SEQUENCE</scope>
    <source>
        <strain evidence="11">KEN8</strain>
        <tissue evidence="11">Leaf</tissue>
    </source>
</reference>
<comment type="catalytic activity">
    <reaction evidence="10">
        <text>indole-3-pyruvate + NADPH + O2 + H(+) = (indol-3-yl)acetate + CO2 + NADP(+) + H2O</text>
        <dbReference type="Rhea" id="RHEA:34331"/>
        <dbReference type="ChEBI" id="CHEBI:15377"/>
        <dbReference type="ChEBI" id="CHEBI:15378"/>
        <dbReference type="ChEBI" id="CHEBI:15379"/>
        <dbReference type="ChEBI" id="CHEBI:16526"/>
        <dbReference type="ChEBI" id="CHEBI:17640"/>
        <dbReference type="ChEBI" id="CHEBI:30854"/>
        <dbReference type="ChEBI" id="CHEBI:57783"/>
        <dbReference type="ChEBI" id="CHEBI:58349"/>
        <dbReference type="EC" id="1.14.13.168"/>
    </reaction>
</comment>
<name>A0AAW2QWJ4_9LAMI</name>
<evidence type="ECO:0000256" key="4">
    <source>
        <dbReference type="ARBA" id="ARBA00022630"/>
    </source>
</evidence>
<proteinExistence type="inferred from homology"/>
<comment type="pathway">
    <text evidence="2">Plant hormone metabolism; auxin biosynthesis.</text>
</comment>
<evidence type="ECO:0000256" key="6">
    <source>
        <dbReference type="ARBA" id="ARBA00022857"/>
    </source>
</evidence>
<keyword evidence="5" id="KW-0274">FAD</keyword>
<dbReference type="PANTHER" id="PTHR43539:SF38">
    <property type="entry name" value="INDOLE-3-PYRUVATE MONOOXYGENASE YUCCA6"/>
    <property type="match status" value="1"/>
</dbReference>
<dbReference type="InterPro" id="IPR050982">
    <property type="entry name" value="Auxin_biosynth/cation_transpt"/>
</dbReference>
<keyword evidence="6" id="KW-0521">NADP</keyword>
<comment type="caution">
    <text evidence="11">The sequence shown here is derived from an EMBL/GenBank/DDBJ whole genome shotgun (WGS) entry which is preliminary data.</text>
</comment>
<evidence type="ECO:0000256" key="5">
    <source>
        <dbReference type="ARBA" id="ARBA00022827"/>
    </source>
</evidence>
<reference evidence="11" key="2">
    <citation type="journal article" date="2024" name="Plant">
        <title>Genomic evolution and insights into agronomic trait innovations of Sesamum species.</title>
        <authorList>
            <person name="Miao H."/>
            <person name="Wang L."/>
            <person name="Qu L."/>
            <person name="Liu H."/>
            <person name="Sun Y."/>
            <person name="Le M."/>
            <person name="Wang Q."/>
            <person name="Wei S."/>
            <person name="Zheng Y."/>
            <person name="Lin W."/>
            <person name="Duan Y."/>
            <person name="Cao H."/>
            <person name="Xiong S."/>
            <person name="Wang X."/>
            <person name="Wei L."/>
            <person name="Li C."/>
            <person name="Ma Q."/>
            <person name="Ju M."/>
            <person name="Zhao R."/>
            <person name="Li G."/>
            <person name="Mu C."/>
            <person name="Tian Q."/>
            <person name="Mei H."/>
            <person name="Zhang T."/>
            <person name="Gao T."/>
            <person name="Zhang H."/>
        </authorList>
    </citation>
    <scope>NUCLEOTIDE SEQUENCE</scope>
    <source>
        <strain evidence="11">KEN8</strain>
    </source>
</reference>
<evidence type="ECO:0000256" key="10">
    <source>
        <dbReference type="ARBA" id="ARBA00047707"/>
    </source>
</evidence>
<dbReference type="GO" id="GO:0050660">
    <property type="term" value="F:flavin adenine dinucleotide binding"/>
    <property type="evidence" value="ECO:0007669"/>
    <property type="project" value="TreeGrafter"/>
</dbReference>
<gene>
    <name evidence="11" type="ORF">Scaly_0893800</name>
</gene>
<comment type="similarity">
    <text evidence="3">Belongs to the FMO family.</text>
</comment>
<evidence type="ECO:0000313" key="11">
    <source>
        <dbReference type="EMBL" id="KAL0372122.1"/>
    </source>
</evidence>
<keyword evidence="4" id="KW-0285">Flavoprotein</keyword>
<sequence>MDDYNYLREVEGKTAHDPYGNMSFRGSAKRCVWVPSPVIVGAGPSGLAAAACLKEKGVPSLVLERSNCIASLWQLKTYDRLKLHLPKQFCELPLMSFPKDFPTYPTKQQFIQYLEDYAKRFEIKPVFNQSVVSAEFDENLGFWRVRTAPPGEVEYVCRWLIVATGENAEAVVPAIEGAEEFEGAVVHTSGYKSGEVHILPREMLGRSTFGLSMCLLKWLPTCLVDRFLLAVTRLMLGDTARFGLDRPRVGPLELKNVSGKTPVLDVGTLDKIKSGDIKIRPGISRLLRHQTVEFVDGRQENYDAIILATGYKSNVPSWLKESEMFSEKDGLPKRHFQMGGKAIVGYTPWGSPNAAFLGHPLMPRTLQMTSKVAGGQKQSSFQLFLGHISCKSMYRIHLTT</sequence>
<dbReference type="GO" id="GO:0009851">
    <property type="term" value="P:auxin biosynthetic process"/>
    <property type="evidence" value="ECO:0007669"/>
    <property type="project" value="UniProtKB-KW"/>
</dbReference>
<evidence type="ECO:0000256" key="2">
    <source>
        <dbReference type="ARBA" id="ARBA00004814"/>
    </source>
</evidence>
<evidence type="ECO:0000256" key="8">
    <source>
        <dbReference type="ARBA" id="ARBA00023070"/>
    </source>
</evidence>
<comment type="cofactor">
    <cofactor evidence="1">
        <name>FAD</name>
        <dbReference type="ChEBI" id="CHEBI:57692"/>
    </cofactor>
</comment>
<organism evidence="11">
    <name type="scientific">Sesamum calycinum</name>
    <dbReference type="NCBI Taxonomy" id="2727403"/>
    <lineage>
        <taxon>Eukaryota</taxon>
        <taxon>Viridiplantae</taxon>
        <taxon>Streptophyta</taxon>
        <taxon>Embryophyta</taxon>
        <taxon>Tracheophyta</taxon>
        <taxon>Spermatophyta</taxon>
        <taxon>Magnoliopsida</taxon>
        <taxon>eudicotyledons</taxon>
        <taxon>Gunneridae</taxon>
        <taxon>Pentapetalae</taxon>
        <taxon>asterids</taxon>
        <taxon>lamiids</taxon>
        <taxon>Lamiales</taxon>
        <taxon>Pedaliaceae</taxon>
        <taxon>Sesamum</taxon>
    </lineage>
</organism>
<dbReference type="EMBL" id="JACGWM010000005">
    <property type="protein sequence ID" value="KAL0372122.1"/>
    <property type="molecule type" value="Genomic_DNA"/>
</dbReference>
<accession>A0AAW2QWJ4</accession>